<comment type="cofactor">
    <cofactor evidence="1">
        <name>Mg(2+)</name>
        <dbReference type="ChEBI" id="CHEBI:18420"/>
    </cofactor>
</comment>
<dbReference type="InterPro" id="IPR006354">
    <property type="entry name" value="HAD-SF_hydro_IIA_hyp1"/>
</dbReference>
<dbReference type="InterPro" id="IPR023214">
    <property type="entry name" value="HAD_sf"/>
</dbReference>
<name>A0ABV2GDJ5_9BACL</name>
<evidence type="ECO:0000256" key="4">
    <source>
        <dbReference type="ARBA" id="ARBA00022801"/>
    </source>
</evidence>
<keyword evidence="7" id="KW-1185">Reference proteome</keyword>
<proteinExistence type="inferred from homology"/>
<dbReference type="InterPro" id="IPR006357">
    <property type="entry name" value="HAD-SF_hydro_IIA"/>
</dbReference>
<evidence type="ECO:0000256" key="5">
    <source>
        <dbReference type="ARBA" id="ARBA00022842"/>
    </source>
</evidence>
<dbReference type="InterPro" id="IPR036412">
    <property type="entry name" value="HAD-like_sf"/>
</dbReference>
<dbReference type="RefSeq" id="WP_354198316.1">
    <property type="nucleotide sequence ID" value="NZ_JBEPLW010000021.1"/>
</dbReference>
<evidence type="ECO:0000256" key="3">
    <source>
        <dbReference type="ARBA" id="ARBA00022723"/>
    </source>
</evidence>
<evidence type="ECO:0000313" key="7">
    <source>
        <dbReference type="Proteomes" id="UP001549099"/>
    </source>
</evidence>
<dbReference type="Pfam" id="PF13242">
    <property type="entry name" value="Hydrolase_like"/>
    <property type="match status" value="1"/>
</dbReference>
<keyword evidence="4 6" id="KW-0378">Hydrolase</keyword>
<comment type="similarity">
    <text evidence="2">Belongs to the HAD-like hydrolase superfamily. NagD family.</text>
</comment>
<dbReference type="SUPFAM" id="SSF56784">
    <property type="entry name" value="HAD-like"/>
    <property type="match status" value="1"/>
</dbReference>
<dbReference type="Gene3D" id="3.40.50.1000">
    <property type="entry name" value="HAD superfamily/HAD-like"/>
    <property type="match status" value="2"/>
</dbReference>
<keyword evidence="3" id="KW-0479">Metal-binding</keyword>
<accession>A0ABV2GDJ5</accession>
<keyword evidence="5" id="KW-0460">Magnesium</keyword>
<dbReference type="Pfam" id="PF13344">
    <property type="entry name" value="Hydrolase_6"/>
    <property type="match status" value="1"/>
</dbReference>
<dbReference type="EC" id="3.1.3.41" evidence="6"/>
<protein>
    <submittedName>
        <fullName evidence="6">4-nitrophenyl phosphatase</fullName>
        <ecNumber evidence="6">3.1.3.41</ecNumber>
    </submittedName>
</protein>
<evidence type="ECO:0000256" key="1">
    <source>
        <dbReference type="ARBA" id="ARBA00001946"/>
    </source>
</evidence>
<dbReference type="GO" id="GO:0016787">
    <property type="term" value="F:hydrolase activity"/>
    <property type="evidence" value="ECO:0007669"/>
    <property type="project" value="UniProtKB-KW"/>
</dbReference>
<dbReference type="EMBL" id="JBEPLW010000021">
    <property type="protein sequence ID" value="MET3576351.1"/>
    <property type="molecule type" value="Genomic_DNA"/>
</dbReference>
<organism evidence="6 7">
    <name type="scientific">Bhargavaea ullalensis</name>
    <dbReference type="NCBI Taxonomy" id="1265685"/>
    <lineage>
        <taxon>Bacteria</taxon>
        <taxon>Bacillati</taxon>
        <taxon>Bacillota</taxon>
        <taxon>Bacilli</taxon>
        <taxon>Bacillales</taxon>
        <taxon>Caryophanaceae</taxon>
        <taxon>Bhargavaea</taxon>
    </lineage>
</organism>
<gene>
    <name evidence="6" type="ORF">ABID49_002269</name>
</gene>
<dbReference type="PIRSF" id="PIRSF000915">
    <property type="entry name" value="PGP-type_phosphatase"/>
    <property type="match status" value="1"/>
</dbReference>
<dbReference type="NCBIfam" id="TIGR01457">
    <property type="entry name" value="HAD-SF-IIA-hyp2"/>
    <property type="match status" value="1"/>
</dbReference>
<dbReference type="PANTHER" id="PTHR19288">
    <property type="entry name" value="4-NITROPHENYLPHOSPHATASE-RELATED"/>
    <property type="match status" value="1"/>
</dbReference>
<reference evidence="6 7" key="1">
    <citation type="submission" date="2024-06" db="EMBL/GenBank/DDBJ databases">
        <title>Genomic Encyclopedia of Type Strains, Phase IV (KMG-IV): sequencing the most valuable type-strain genomes for metagenomic binning, comparative biology and taxonomic classification.</title>
        <authorList>
            <person name="Goeker M."/>
        </authorList>
    </citation>
    <scope>NUCLEOTIDE SEQUENCE [LARGE SCALE GENOMIC DNA]</scope>
    <source>
        <strain evidence="6 7">DSM 26128</strain>
    </source>
</reference>
<evidence type="ECO:0000256" key="2">
    <source>
        <dbReference type="ARBA" id="ARBA00006696"/>
    </source>
</evidence>
<comment type="caution">
    <text evidence="6">The sequence shown here is derived from an EMBL/GenBank/DDBJ whole genome shotgun (WGS) entry which is preliminary data.</text>
</comment>
<dbReference type="NCBIfam" id="TIGR01460">
    <property type="entry name" value="HAD-SF-IIA"/>
    <property type="match status" value="1"/>
</dbReference>
<evidence type="ECO:0000313" key="6">
    <source>
        <dbReference type="EMBL" id="MET3576351.1"/>
    </source>
</evidence>
<sequence>MKDYKAWCFDLDGTVYRGESPIAEAVELIGWLRKEGNRVFFVTNNSALTPSRQADKLERMGIVASPEEIMTSSLATAGFLLEQHGRMDVEMIGEEGLREALEGAGHRIVTEGGEAVVVGIDRQIGYERLASACLSVSAGARFIATNGDRAFPTERGFVPGNGAFAGLIESTTGVRPTVIGKPEVHMLAEISSRHDLRKEEMILVGDNYETDIRAGLRFGIDTLHVDTGVTRTADLAGFNEQPTYQLSTLADWPF</sequence>
<dbReference type="PANTHER" id="PTHR19288:SF46">
    <property type="entry name" value="HALOACID DEHALOGENASE-LIKE HYDROLASE DOMAIN-CONTAINING PROTEIN 2"/>
    <property type="match status" value="1"/>
</dbReference>
<dbReference type="Proteomes" id="UP001549099">
    <property type="component" value="Unassembled WGS sequence"/>
</dbReference>